<evidence type="ECO:0000256" key="1">
    <source>
        <dbReference type="SAM" id="Coils"/>
    </source>
</evidence>
<dbReference type="EMBL" id="AWUE01020549">
    <property type="protein sequence ID" value="OMO67809.1"/>
    <property type="molecule type" value="Genomic_DNA"/>
</dbReference>
<dbReference type="PANTHER" id="PTHR31099">
    <property type="entry name" value="OS06G0165300 PROTEIN"/>
    <property type="match status" value="1"/>
</dbReference>
<keyword evidence="1" id="KW-0175">Coiled coil</keyword>
<dbReference type="PANTHER" id="PTHR31099:SF28">
    <property type="entry name" value="F5J5.12"/>
    <property type="match status" value="1"/>
</dbReference>
<dbReference type="Pfam" id="PF04195">
    <property type="entry name" value="Transposase_28"/>
    <property type="match status" value="1"/>
</dbReference>
<evidence type="ECO:0000313" key="5">
    <source>
        <dbReference type="Proteomes" id="UP000187203"/>
    </source>
</evidence>
<accession>A0A1R3HBU3</accession>
<sequence>MSSKSSHGTEVSRSGLSVSMPSGSGLRAVEEVGEDANDQDEEVRQTYEDGGTNDDNNGVDEGNGEVTGSVVVQDRVDSEFPAALGCITKYRCGGVQQNITHAKAKACMFGLTGTSTYQFCLPSKEDRIFHIRNDARGLFFYKPVFDMGFRLPCHRFLADVLTFYSIAPSQFMPNAWRQLVCILVACVYYNLQLSVNVVRDLYELSNSDGWYSLQMRKGYGGTRQDYTLNDAEKKLKATILRQRRHAEVLMHPGRLWLCGLAPRPTRMLGIADYQFGKCNPLRVGKQKTIVNCRGERGSVRRLGRGKGVMGLSNWSSAIEQEAAAQPTLGDHHVNDQQASPSKEPMNFATIQRLRAKKKAAAAAEKSSTSAVAKDHVAAALSSAWETTPPTLEVAPAGVGDGAAQQPASSVANLPKGVSGLMDELELTLKKLKKEEVKMAKKIEEDAMSALEQEKLGRQADKVAAAQVAALELKLQNDFIEVLDAAVVSARHTTLTYKGVDLSDVPLENPEFPEGY</sequence>
<evidence type="ECO:0000256" key="2">
    <source>
        <dbReference type="SAM" id="MobiDB-lite"/>
    </source>
</evidence>
<feature type="compositionally biased region" description="Polar residues" evidence="2">
    <location>
        <begin position="1"/>
        <end position="22"/>
    </location>
</feature>
<feature type="region of interest" description="Disordered" evidence="2">
    <location>
        <begin position="1"/>
        <end position="65"/>
    </location>
</feature>
<comment type="caution">
    <text evidence="4">The sequence shown here is derived from an EMBL/GenBank/DDBJ whole genome shotgun (WGS) entry which is preliminary data.</text>
</comment>
<evidence type="ECO:0000259" key="3">
    <source>
        <dbReference type="Pfam" id="PF04195"/>
    </source>
</evidence>
<dbReference type="OrthoDB" id="1750920at2759"/>
<dbReference type="STRING" id="93759.A0A1R3HBU3"/>
<keyword evidence="5" id="KW-1185">Reference proteome</keyword>
<feature type="domain" description="Transposase (putative) gypsy type" evidence="3">
    <location>
        <begin position="141"/>
        <end position="204"/>
    </location>
</feature>
<dbReference type="InterPro" id="IPR007321">
    <property type="entry name" value="Transposase_28"/>
</dbReference>
<feature type="compositionally biased region" description="Low complexity" evidence="2">
    <location>
        <begin position="49"/>
        <end position="65"/>
    </location>
</feature>
<evidence type="ECO:0000313" key="4">
    <source>
        <dbReference type="EMBL" id="OMO67809.1"/>
    </source>
</evidence>
<name>A0A1R3HBU3_9ROSI</name>
<reference evidence="5" key="1">
    <citation type="submission" date="2013-09" db="EMBL/GenBank/DDBJ databases">
        <title>Corchorus olitorius genome sequencing.</title>
        <authorList>
            <person name="Alam M."/>
            <person name="Haque M.S."/>
            <person name="Islam M.S."/>
            <person name="Emdad E.M."/>
            <person name="Islam M.M."/>
            <person name="Ahmed B."/>
            <person name="Halim A."/>
            <person name="Hossen Q.M.M."/>
            <person name="Hossain M.Z."/>
            <person name="Ahmed R."/>
            <person name="Khan M.M."/>
            <person name="Islam R."/>
            <person name="Rashid M.M."/>
            <person name="Khan S.A."/>
            <person name="Rahman M.S."/>
            <person name="Alam M."/>
            <person name="Yahiya A.S."/>
            <person name="Khan M.S."/>
            <person name="Azam M.S."/>
            <person name="Haque T."/>
            <person name="Lashkar M.Z.H."/>
            <person name="Akhand A.I."/>
            <person name="Morshed G."/>
            <person name="Roy S."/>
            <person name="Uddin K.S."/>
            <person name="Rabeya T."/>
            <person name="Hossain A.S."/>
            <person name="Chowdhury A."/>
            <person name="Snigdha A.R."/>
            <person name="Mortoza M.S."/>
            <person name="Matin S.A."/>
            <person name="Hoque S.M.E."/>
            <person name="Islam M.K."/>
            <person name="Roy D.K."/>
            <person name="Haider R."/>
            <person name="Moosa M.M."/>
            <person name="Elias S.M."/>
            <person name="Hasan A.M."/>
            <person name="Jahan S."/>
            <person name="Shafiuddin M."/>
            <person name="Mahmood N."/>
            <person name="Shommy N.S."/>
        </authorList>
    </citation>
    <scope>NUCLEOTIDE SEQUENCE [LARGE SCALE GENOMIC DNA]</scope>
    <source>
        <strain evidence="5">cv. O-4</strain>
    </source>
</reference>
<protein>
    <recommendedName>
        <fullName evidence="3">Transposase (putative) gypsy type domain-containing protein</fullName>
    </recommendedName>
</protein>
<proteinExistence type="predicted"/>
<dbReference type="Proteomes" id="UP000187203">
    <property type="component" value="Unassembled WGS sequence"/>
</dbReference>
<dbReference type="AlphaFoldDB" id="A0A1R3HBU3"/>
<feature type="coiled-coil region" evidence="1">
    <location>
        <begin position="421"/>
        <end position="453"/>
    </location>
</feature>
<gene>
    <name evidence="4" type="ORF">COLO4_29990</name>
</gene>
<feature type="compositionally biased region" description="Acidic residues" evidence="2">
    <location>
        <begin position="31"/>
        <end position="41"/>
    </location>
</feature>
<organism evidence="4 5">
    <name type="scientific">Corchorus olitorius</name>
    <dbReference type="NCBI Taxonomy" id="93759"/>
    <lineage>
        <taxon>Eukaryota</taxon>
        <taxon>Viridiplantae</taxon>
        <taxon>Streptophyta</taxon>
        <taxon>Embryophyta</taxon>
        <taxon>Tracheophyta</taxon>
        <taxon>Spermatophyta</taxon>
        <taxon>Magnoliopsida</taxon>
        <taxon>eudicotyledons</taxon>
        <taxon>Gunneridae</taxon>
        <taxon>Pentapetalae</taxon>
        <taxon>rosids</taxon>
        <taxon>malvids</taxon>
        <taxon>Malvales</taxon>
        <taxon>Malvaceae</taxon>
        <taxon>Grewioideae</taxon>
        <taxon>Apeibeae</taxon>
        <taxon>Corchorus</taxon>
    </lineage>
</organism>